<dbReference type="PANTHER" id="PTHR30069:SF29">
    <property type="entry name" value="HEMOGLOBIN AND HEMOGLOBIN-HAPTOGLOBIN-BINDING PROTEIN 1-RELATED"/>
    <property type="match status" value="1"/>
</dbReference>
<keyword evidence="5 11" id="KW-0812">Transmembrane</keyword>
<dbReference type="GO" id="GO:0044718">
    <property type="term" value="P:siderophore transmembrane transport"/>
    <property type="evidence" value="ECO:0007669"/>
    <property type="project" value="TreeGrafter"/>
</dbReference>
<keyword evidence="3 11" id="KW-0813">Transport</keyword>
<keyword evidence="4 11" id="KW-1134">Transmembrane beta strand</keyword>
<evidence type="ECO:0000313" key="15">
    <source>
        <dbReference type="Proteomes" id="UP000823934"/>
    </source>
</evidence>
<keyword evidence="8 11" id="KW-0472">Membrane</keyword>
<dbReference type="InterPro" id="IPR010917">
    <property type="entry name" value="TonB_rcpt_CS"/>
</dbReference>
<proteinExistence type="inferred from homology"/>
<comment type="caution">
    <text evidence="14">The sequence shown here is derived from an EMBL/GenBank/DDBJ whole genome shotgun (WGS) entry which is preliminary data.</text>
</comment>
<keyword evidence="10 11" id="KW-0998">Cell outer membrane</keyword>
<evidence type="ECO:0000256" key="4">
    <source>
        <dbReference type="ARBA" id="ARBA00022452"/>
    </source>
</evidence>
<dbReference type="Pfam" id="PF00593">
    <property type="entry name" value="TonB_dep_Rec_b-barrel"/>
    <property type="match status" value="1"/>
</dbReference>
<evidence type="ECO:0000256" key="2">
    <source>
        <dbReference type="ARBA" id="ARBA00008143"/>
    </source>
</evidence>
<comment type="subcellular location">
    <subcellularLocation>
        <location evidence="1 11">Cell outer membrane</location>
        <topology evidence="1 11">Multi-pass membrane protein</topology>
    </subcellularLocation>
</comment>
<evidence type="ECO:0000259" key="13">
    <source>
        <dbReference type="Pfam" id="PF00593"/>
    </source>
</evidence>
<dbReference type="GO" id="GO:0015344">
    <property type="term" value="F:siderophore uptake transmembrane transporter activity"/>
    <property type="evidence" value="ECO:0007669"/>
    <property type="project" value="TreeGrafter"/>
</dbReference>
<dbReference type="PROSITE" id="PS01156">
    <property type="entry name" value="TONB_DEPENDENT_REC_2"/>
    <property type="match status" value="1"/>
</dbReference>
<dbReference type="EMBL" id="DXHP01000167">
    <property type="protein sequence ID" value="HIW07133.1"/>
    <property type="molecule type" value="Genomic_DNA"/>
</dbReference>
<sequence length="621" mass="71677">MPSRLLRSENAGDAGLLQWPESDIKQKAYSVRYQWNPEDNRWIDTDINLWKTTTDSNTYTTGDPIFGRDSYDGEWNWCMIVNKKDESKCVRDGSFHPYVNQGLAHAKNTRWGVTASNTMQLMDDLKFTAGIDFQKEKLRSDTKTREGRRQEYNLFFNFNWQPIPSVTINAGVRRDSYHSHDDLLAEKRSNKDYRYARDGVDYMDMHIARPFTQDEYDFYQSTEAELRAAGAMNSAGSVDYISPGFVEWRQQEGNQDKFQEYHKLWNAKTFGGAITDTYQFYQREDGKYHREDNPLANGTVPQGKRIDPWTGKEVDNYVFKNINHKTASAGDQMYAPVKKRSGHAWSPVLSIGWDMTDYSKVYARYAESKRFPSMFEDTIGFTTNVRDFVQLKPEESRTFEVGYIYDLSWLPNTLASDIKLSYYDTTLKNVIERDPSFNITQIDKQKTKGLELQARYESQRYFANIGINYNLKNKTCDDSASMVMNPSGSFPVCVDGGFPNGFLRTSMVPKYSVNFTIGGKFFDNKLEVGTSMNYHSKARNGQEEEMVASGQLNSEMVGNNAPIRWNSVFLVDAFFKYKIDESLSINFTGQNLTNQYYIDPLTRSYMPAPGRTFRIGFEGKF</sequence>
<evidence type="ECO:0000256" key="8">
    <source>
        <dbReference type="ARBA" id="ARBA00023136"/>
    </source>
</evidence>
<dbReference type="PROSITE" id="PS52016">
    <property type="entry name" value="TONB_DEPENDENT_REC_3"/>
    <property type="match status" value="1"/>
</dbReference>
<evidence type="ECO:0000256" key="3">
    <source>
        <dbReference type="ARBA" id="ARBA00022448"/>
    </source>
</evidence>
<feature type="short sequence motif" description="TonB C-terminal box" evidence="12">
    <location>
        <begin position="604"/>
        <end position="621"/>
    </location>
</feature>
<keyword evidence="7" id="KW-0798">TonB box</keyword>
<dbReference type="InterPro" id="IPR000531">
    <property type="entry name" value="Beta-barrel_TonB"/>
</dbReference>
<reference evidence="14" key="1">
    <citation type="journal article" date="2021" name="PeerJ">
        <title>Extensive microbial diversity within the chicken gut microbiome revealed by metagenomics and culture.</title>
        <authorList>
            <person name="Gilroy R."/>
            <person name="Ravi A."/>
            <person name="Getino M."/>
            <person name="Pursley I."/>
            <person name="Horton D.L."/>
            <person name="Alikhan N.F."/>
            <person name="Baker D."/>
            <person name="Gharbi K."/>
            <person name="Hall N."/>
            <person name="Watson M."/>
            <person name="Adriaenssens E.M."/>
            <person name="Foster-Nyarko E."/>
            <person name="Jarju S."/>
            <person name="Secka A."/>
            <person name="Antonio M."/>
            <person name="Oren A."/>
            <person name="Chaudhuri R.R."/>
            <person name="La Ragione R."/>
            <person name="Hildebrand F."/>
            <person name="Pallen M.J."/>
        </authorList>
    </citation>
    <scope>NUCLEOTIDE SEQUENCE</scope>
    <source>
        <strain evidence="14">CHK160-9182</strain>
    </source>
</reference>
<dbReference type="InterPro" id="IPR039426">
    <property type="entry name" value="TonB-dep_rcpt-like"/>
</dbReference>
<keyword evidence="6" id="KW-0732">Signal</keyword>
<protein>
    <submittedName>
        <fullName evidence="14">TonB-dependent receptor</fullName>
    </submittedName>
</protein>
<name>A0A9D1Q617_9GAMM</name>
<evidence type="ECO:0000256" key="11">
    <source>
        <dbReference type="PROSITE-ProRule" id="PRU01360"/>
    </source>
</evidence>
<keyword evidence="9 14" id="KW-0675">Receptor</keyword>
<feature type="domain" description="TonB-dependent receptor-like beta-barrel" evidence="13">
    <location>
        <begin position="320"/>
        <end position="592"/>
    </location>
</feature>
<evidence type="ECO:0000256" key="1">
    <source>
        <dbReference type="ARBA" id="ARBA00004571"/>
    </source>
</evidence>
<evidence type="ECO:0000313" key="14">
    <source>
        <dbReference type="EMBL" id="HIW07133.1"/>
    </source>
</evidence>
<evidence type="ECO:0000256" key="12">
    <source>
        <dbReference type="PROSITE-ProRule" id="PRU10144"/>
    </source>
</evidence>
<evidence type="ECO:0000256" key="5">
    <source>
        <dbReference type="ARBA" id="ARBA00022692"/>
    </source>
</evidence>
<dbReference type="GO" id="GO:0009279">
    <property type="term" value="C:cell outer membrane"/>
    <property type="evidence" value="ECO:0007669"/>
    <property type="project" value="UniProtKB-SubCell"/>
</dbReference>
<evidence type="ECO:0000256" key="7">
    <source>
        <dbReference type="ARBA" id="ARBA00023077"/>
    </source>
</evidence>
<evidence type="ECO:0000256" key="10">
    <source>
        <dbReference type="ARBA" id="ARBA00023237"/>
    </source>
</evidence>
<dbReference type="Proteomes" id="UP000823934">
    <property type="component" value="Unassembled WGS sequence"/>
</dbReference>
<dbReference type="PANTHER" id="PTHR30069">
    <property type="entry name" value="TONB-DEPENDENT OUTER MEMBRANE RECEPTOR"/>
    <property type="match status" value="1"/>
</dbReference>
<evidence type="ECO:0000256" key="6">
    <source>
        <dbReference type="ARBA" id="ARBA00022729"/>
    </source>
</evidence>
<gene>
    <name evidence="14" type="ORF">H9889_07405</name>
</gene>
<comment type="similarity">
    <text evidence="2">Belongs to the TonB-dependent receptor family. Hemoglobin/haptoglobin binding protein subfamily.</text>
</comment>
<evidence type="ECO:0000256" key="9">
    <source>
        <dbReference type="ARBA" id="ARBA00023170"/>
    </source>
</evidence>
<dbReference type="InterPro" id="IPR036942">
    <property type="entry name" value="Beta-barrel_TonB_sf"/>
</dbReference>
<dbReference type="Gene3D" id="2.40.170.20">
    <property type="entry name" value="TonB-dependent receptor, beta-barrel domain"/>
    <property type="match status" value="2"/>
</dbReference>
<dbReference type="SUPFAM" id="SSF56935">
    <property type="entry name" value="Porins"/>
    <property type="match status" value="1"/>
</dbReference>
<organism evidence="14 15">
    <name type="scientific">Candidatus Ignatzschineria merdigallinarum</name>
    <dbReference type="NCBI Taxonomy" id="2838621"/>
    <lineage>
        <taxon>Bacteria</taxon>
        <taxon>Pseudomonadati</taxon>
        <taxon>Pseudomonadota</taxon>
        <taxon>Gammaproteobacteria</taxon>
        <taxon>Cardiobacteriales</taxon>
        <taxon>Ignatzschineriaceae</taxon>
        <taxon>Ignatzschineria</taxon>
    </lineage>
</organism>
<reference evidence="14" key="2">
    <citation type="submission" date="2021-04" db="EMBL/GenBank/DDBJ databases">
        <authorList>
            <person name="Gilroy R."/>
        </authorList>
    </citation>
    <scope>NUCLEOTIDE SEQUENCE</scope>
    <source>
        <strain evidence="14">CHK160-9182</strain>
    </source>
</reference>
<dbReference type="AlphaFoldDB" id="A0A9D1Q617"/>
<accession>A0A9D1Q617</accession>